<evidence type="ECO:0000313" key="12">
    <source>
        <dbReference type="EMBL" id="QEL53073.1"/>
    </source>
</evidence>
<dbReference type="InterPro" id="IPR036396">
    <property type="entry name" value="Cyt_P450_sf"/>
</dbReference>
<keyword evidence="8 10" id="KW-0503">Monooxygenase</keyword>
<evidence type="ECO:0000256" key="5">
    <source>
        <dbReference type="ARBA" id="ARBA00022723"/>
    </source>
</evidence>
<keyword evidence="7 9" id="KW-0408">Iron</keyword>
<comment type="function">
    <text evidence="2">May be involved in the metabolism of insect hormones and in the breakdown of synthetic insecticides.</text>
</comment>
<evidence type="ECO:0000256" key="10">
    <source>
        <dbReference type="RuleBase" id="RU000461"/>
    </source>
</evidence>
<keyword evidence="6 10" id="KW-0560">Oxidoreductase</keyword>
<comment type="cofactor">
    <cofactor evidence="1 9">
        <name>heme</name>
        <dbReference type="ChEBI" id="CHEBI:30413"/>
    </cofactor>
</comment>
<dbReference type="InterPro" id="IPR002401">
    <property type="entry name" value="Cyt_P450_E_grp-I"/>
</dbReference>
<dbReference type="CDD" id="cd20628">
    <property type="entry name" value="CYP4"/>
    <property type="match status" value="1"/>
</dbReference>
<evidence type="ECO:0000256" key="1">
    <source>
        <dbReference type="ARBA" id="ARBA00001971"/>
    </source>
</evidence>
<dbReference type="PANTHER" id="PTHR24291:SF105">
    <property type="entry name" value="CYTOCHROME P450 4P1-RELATED"/>
    <property type="match status" value="1"/>
</dbReference>
<accession>A0A7G3WA65</accession>
<feature type="binding site" description="axial binding residue" evidence="9">
    <location>
        <position position="440"/>
    </location>
    <ligand>
        <name>heme</name>
        <dbReference type="ChEBI" id="CHEBI:30413"/>
    </ligand>
    <ligandPart>
        <name>Fe</name>
        <dbReference type="ChEBI" id="CHEBI:18248"/>
    </ligandPart>
</feature>
<dbReference type="InterPro" id="IPR001128">
    <property type="entry name" value="Cyt_P450"/>
</dbReference>
<dbReference type="GO" id="GO:0004497">
    <property type="term" value="F:monooxygenase activity"/>
    <property type="evidence" value="ECO:0007669"/>
    <property type="project" value="UniProtKB-KW"/>
</dbReference>
<organism evidence="12">
    <name type="scientific">Mythimna separata</name>
    <name type="common">Oriental armyworm</name>
    <name type="synonym">Pseudaletia separata</name>
    <dbReference type="NCBI Taxonomy" id="271217"/>
    <lineage>
        <taxon>Eukaryota</taxon>
        <taxon>Metazoa</taxon>
        <taxon>Ecdysozoa</taxon>
        <taxon>Arthropoda</taxon>
        <taxon>Hexapoda</taxon>
        <taxon>Insecta</taxon>
        <taxon>Pterygota</taxon>
        <taxon>Neoptera</taxon>
        <taxon>Endopterygota</taxon>
        <taxon>Lepidoptera</taxon>
        <taxon>Glossata</taxon>
        <taxon>Ditrysia</taxon>
        <taxon>Noctuoidea</taxon>
        <taxon>Noctuidae</taxon>
        <taxon>Noctuinae</taxon>
        <taxon>Hadenini</taxon>
        <taxon>Mythimna</taxon>
    </lineage>
</organism>
<keyword evidence="11" id="KW-0812">Transmembrane</keyword>
<dbReference type="GO" id="GO:0020037">
    <property type="term" value="F:heme binding"/>
    <property type="evidence" value="ECO:0007669"/>
    <property type="project" value="InterPro"/>
</dbReference>
<evidence type="ECO:0000256" key="7">
    <source>
        <dbReference type="ARBA" id="ARBA00023004"/>
    </source>
</evidence>
<dbReference type="GO" id="GO:0003958">
    <property type="term" value="F:NADPH-hemoprotein reductase activity"/>
    <property type="evidence" value="ECO:0007669"/>
    <property type="project" value="UniProtKB-EC"/>
</dbReference>
<evidence type="ECO:0000256" key="2">
    <source>
        <dbReference type="ARBA" id="ARBA00003690"/>
    </source>
</evidence>
<evidence type="ECO:0000256" key="3">
    <source>
        <dbReference type="ARBA" id="ARBA00010617"/>
    </source>
</evidence>
<dbReference type="PRINTS" id="PR00463">
    <property type="entry name" value="EP450I"/>
</dbReference>
<evidence type="ECO:0000256" key="4">
    <source>
        <dbReference type="ARBA" id="ARBA00022617"/>
    </source>
</evidence>
<dbReference type="PANTHER" id="PTHR24291">
    <property type="entry name" value="CYTOCHROME P450 FAMILY 4"/>
    <property type="match status" value="1"/>
</dbReference>
<feature type="transmembrane region" description="Helical" evidence="11">
    <location>
        <begin position="6"/>
        <end position="22"/>
    </location>
</feature>
<dbReference type="Gene3D" id="1.10.630.10">
    <property type="entry name" value="Cytochrome P450"/>
    <property type="match status" value="1"/>
</dbReference>
<evidence type="ECO:0000256" key="6">
    <source>
        <dbReference type="ARBA" id="ARBA00023002"/>
    </source>
</evidence>
<dbReference type="GO" id="GO:0005506">
    <property type="term" value="F:iron ion binding"/>
    <property type="evidence" value="ECO:0007669"/>
    <property type="project" value="InterPro"/>
</dbReference>
<comment type="similarity">
    <text evidence="3 10">Belongs to the cytochrome P450 family.</text>
</comment>
<keyword evidence="11" id="KW-0472">Membrane</keyword>
<evidence type="ECO:0000256" key="11">
    <source>
        <dbReference type="SAM" id="Phobius"/>
    </source>
</evidence>
<dbReference type="InterPro" id="IPR017972">
    <property type="entry name" value="Cyt_P450_CS"/>
</dbReference>
<dbReference type="PROSITE" id="PS00086">
    <property type="entry name" value="CYTOCHROME_P450"/>
    <property type="match status" value="1"/>
</dbReference>
<proteinExistence type="evidence at transcript level"/>
<evidence type="ECO:0000256" key="8">
    <source>
        <dbReference type="ARBA" id="ARBA00023033"/>
    </source>
</evidence>
<dbReference type="InterPro" id="IPR050196">
    <property type="entry name" value="Cytochrome_P450_Monoox"/>
</dbReference>
<dbReference type="PRINTS" id="PR00385">
    <property type="entry name" value="P450"/>
</dbReference>
<reference evidence="12" key="1">
    <citation type="submission" date="2018-05" db="EMBL/GenBank/DDBJ databases">
        <title>Characterization of multiple P450s from Mythimna separate Walker.</title>
        <authorList>
            <person name="Li X."/>
            <person name="Yang X."/>
        </authorList>
    </citation>
    <scope>NUCLEOTIDE SEQUENCE</scope>
</reference>
<dbReference type="GO" id="GO:0016705">
    <property type="term" value="F:oxidoreductase activity, acting on paired donors, with incorporation or reduction of molecular oxygen"/>
    <property type="evidence" value="ECO:0007669"/>
    <property type="project" value="InterPro"/>
</dbReference>
<dbReference type="Pfam" id="PF00067">
    <property type="entry name" value="p450"/>
    <property type="match status" value="1"/>
</dbReference>
<dbReference type="EMBL" id="MH346386">
    <property type="protein sequence ID" value="QEL53073.1"/>
    <property type="molecule type" value="mRNA"/>
</dbReference>
<sequence>MITQFLLIIFLVITIVGAYFRYNRAGRLMHKIPGPPRVPLLGHMVAMYKSPDKIFEHLRIWNKIYGRLWRLDGAHIHTIHLTHPEDVELILSTTAYNQKDLPYTFLQGWLGEGLLVSNGDKWHQRRKMLTPAFHLKILNKYFSVLCEHTQELLVTIENELNKGKIDVVPLISKATLLIMCETALGAKPHEIPSINSYIQSIHKIGECVVKRLIKPWFLVDFIYGLSFTARQERAVLPDLHNFTKNIIERRRRKRNRNTATGIQENNVNEVKATMLDILLDEEAKGTINDKGIREEVDTFLFEGHDTTATALAFMMMRIANEPDIQDSICEELQDIFGDSQRSPTIEDLSKMKYLECCIKESLRLYPSVPFLSRYLTKEVVIAGYTIPKNTYVDLHVFDIHRDPEVYPEPEKFRPERFLPENTAGRNPYSYIPFSAGPRNCIGQKFATMMIKTLMSGILRKYRLEPITRPEDLVFIADLVLRTNHPIDVRFRPREHLTSN</sequence>
<dbReference type="SUPFAM" id="SSF48264">
    <property type="entry name" value="Cytochrome P450"/>
    <property type="match status" value="1"/>
</dbReference>
<dbReference type="AlphaFoldDB" id="A0A7G3WA65"/>
<keyword evidence="11" id="KW-1133">Transmembrane helix</keyword>
<keyword evidence="4 9" id="KW-0349">Heme</keyword>
<name>A0A7G3WA65_MYTSE</name>
<protein>
    <submittedName>
        <fullName evidence="12">Cytochrome P450 CYP4A300</fullName>
        <ecNumber evidence="12">1.6.2.4</ecNumber>
    </submittedName>
</protein>
<keyword evidence="5 9" id="KW-0479">Metal-binding</keyword>
<evidence type="ECO:0000256" key="9">
    <source>
        <dbReference type="PIRSR" id="PIRSR602401-1"/>
    </source>
</evidence>
<dbReference type="EC" id="1.6.2.4" evidence="12"/>